<organism evidence="4 5">
    <name type="scientific">Mesorhizobium loti R88b</name>
    <dbReference type="NCBI Taxonomy" id="935548"/>
    <lineage>
        <taxon>Bacteria</taxon>
        <taxon>Pseudomonadati</taxon>
        <taxon>Pseudomonadota</taxon>
        <taxon>Alphaproteobacteria</taxon>
        <taxon>Hyphomicrobiales</taxon>
        <taxon>Phyllobacteriaceae</taxon>
        <taxon>Mesorhizobium</taxon>
    </lineage>
</organism>
<evidence type="ECO:0000256" key="2">
    <source>
        <dbReference type="ARBA" id="ARBA00022946"/>
    </source>
</evidence>
<dbReference type="SUPFAM" id="SSF160909">
    <property type="entry name" value="ATP12-like"/>
    <property type="match status" value="1"/>
</dbReference>
<accession>A0A6M7WVS1</accession>
<dbReference type="Gene3D" id="3.30.2180.10">
    <property type="entry name" value="ATP12-like"/>
    <property type="match status" value="1"/>
</dbReference>
<dbReference type="Proteomes" id="UP000503017">
    <property type="component" value="Chromosome"/>
</dbReference>
<evidence type="ECO:0000256" key="1">
    <source>
        <dbReference type="ARBA" id="ARBA00008231"/>
    </source>
</evidence>
<evidence type="ECO:0000256" key="3">
    <source>
        <dbReference type="ARBA" id="ARBA00023186"/>
    </source>
</evidence>
<dbReference type="AlphaFoldDB" id="A0A6M7WVS1"/>
<protein>
    <submittedName>
        <fullName evidence="4">ATPase</fullName>
    </submittedName>
</protein>
<gene>
    <name evidence="4" type="ORF">EB235_22725</name>
</gene>
<name>A0A6M7WVS1_RHILI</name>
<dbReference type="PANTHER" id="PTHR21013:SF10">
    <property type="entry name" value="ATP SYNTHASE MITOCHONDRIAL F1 COMPLEX ASSEMBLY FACTOR 2"/>
    <property type="match status" value="1"/>
</dbReference>
<dbReference type="EMBL" id="CP033367">
    <property type="protein sequence ID" value="QKD03958.1"/>
    <property type="molecule type" value="Genomic_DNA"/>
</dbReference>
<keyword evidence="3" id="KW-0143">Chaperone</keyword>
<dbReference type="RefSeq" id="WP_027028861.1">
    <property type="nucleotide sequence ID" value="NZ_CP033367.1"/>
</dbReference>
<dbReference type="GO" id="GO:0043461">
    <property type="term" value="P:proton-transporting ATP synthase complex assembly"/>
    <property type="evidence" value="ECO:0007669"/>
    <property type="project" value="InterPro"/>
</dbReference>
<reference evidence="4 5" key="1">
    <citation type="submission" date="2018-10" db="EMBL/GenBank/DDBJ databases">
        <authorList>
            <person name="Perry B.J."/>
            <person name="Sullivan J.T."/>
            <person name="Murphy R.J.T."/>
            <person name="Ramsay J.P."/>
            <person name="Ronson C.W."/>
        </authorList>
    </citation>
    <scope>NUCLEOTIDE SEQUENCE [LARGE SCALE GENOMIC DNA]</scope>
    <source>
        <strain evidence="4 5">R88b</strain>
    </source>
</reference>
<sequence length="268" mass="29216">MRDILSDLEAGKYLSDPDPVRRAQIQMKTPLPKRFYKTVSVAPVEGGFAVHLDGKPVRTPGKALLALPTEAAATLVANEFAEQGETINPVSMPVMRLVNTAIDGVASDPQAVLEDILRFASSDLLCYRTDAPQGLVERQNEHWDPVIDWARAALGARFNLAEGIIHVEQPRETIAVLGVHLSQRAEPLRLAAIHVMTSLTGSALLALAVDFGELDVEAAWAAGHVDEDWQIEQWGQDAEAVARRAARKRDMIAAVDLLEALKALPQRT</sequence>
<comment type="similarity">
    <text evidence="1">Belongs to the ATP12 family.</text>
</comment>
<evidence type="ECO:0000313" key="4">
    <source>
        <dbReference type="EMBL" id="QKD03958.1"/>
    </source>
</evidence>
<dbReference type="Pfam" id="PF07542">
    <property type="entry name" value="ATP12"/>
    <property type="match status" value="1"/>
</dbReference>
<dbReference type="InterPro" id="IPR011419">
    <property type="entry name" value="ATP12_ATP_synth-F1-assembly"/>
</dbReference>
<evidence type="ECO:0000313" key="5">
    <source>
        <dbReference type="Proteomes" id="UP000503017"/>
    </source>
</evidence>
<dbReference type="InterPro" id="IPR042272">
    <property type="entry name" value="ATP12_ATP_synth-F1-assembly_N"/>
</dbReference>
<dbReference type="InterPro" id="IPR023335">
    <property type="entry name" value="ATP12_ortho_dom_sf"/>
</dbReference>
<keyword evidence="2" id="KW-0809">Transit peptide</keyword>
<dbReference type="Gene3D" id="1.10.3580.10">
    <property type="entry name" value="ATP12 ATPase"/>
    <property type="match status" value="1"/>
</dbReference>
<proteinExistence type="inferred from homology"/>
<dbReference type="PANTHER" id="PTHR21013">
    <property type="entry name" value="ATP SYNTHASE MITOCHONDRIAL F1 COMPLEX ASSEMBLY FACTOR 2/ATP12 PROTEIN, MITOCHONDRIAL PRECURSOR"/>
    <property type="match status" value="1"/>
</dbReference>